<organism evidence="2 3">
    <name type="scientific">Apodemus speciosus</name>
    <name type="common">Large Japanese field mouse</name>
    <dbReference type="NCBI Taxonomy" id="105296"/>
    <lineage>
        <taxon>Eukaryota</taxon>
        <taxon>Metazoa</taxon>
        <taxon>Chordata</taxon>
        <taxon>Craniata</taxon>
        <taxon>Vertebrata</taxon>
        <taxon>Euteleostomi</taxon>
        <taxon>Mammalia</taxon>
        <taxon>Eutheria</taxon>
        <taxon>Euarchontoglires</taxon>
        <taxon>Glires</taxon>
        <taxon>Rodentia</taxon>
        <taxon>Myomorpha</taxon>
        <taxon>Muroidea</taxon>
        <taxon>Muridae</taxon>
        <taxon>Murinae</taxon>
        <taxon>Apodemus</taxon>
    </lineage>
</organism>
<reference evidence="2 3" key="1">
    <citation type="submission" date="2024-08" db="EMBL/GenBank/DDBJ databases">
        <title>The draft genome of Apodemus speciosus.</title>
        <authorList>
            <person name="Nabeshima K."/>
            <person name="Suzuki S."/>
            <person name="Onuma M."/>
        </authorList>
    </citation>
    <scope>NUCLEOTIDE SEQUENCE [LARGE SCALE GENOMIC DNA]</scope>
    <source>
        <strain evidence="2">IB14-021</strain>
    </source>
</reference>
<sequence length="156" mass="17807">MMKMEDMTTPYFQDEEMECTVVEMNYKGNNKAMFILPVMDDRCTLFAQVLHIQKLHTLENILPELGMKELFSTQADLSGITGAKDVRVSQMIHNTVLDMTEMGTKSYAVTRDIDNFLSAKINPTILNLNMPFLFWVTNPDSEIISFTGRVANPEQD</sequence>
<dbReference type="Pfam" id="PF00079">
    <property type="entry name" value="Serpin"/>
    <property type="match status" value="1"/>
</dbReference>
<dbReference type="InterPro" id="IPR042178">
    <property type="entry name" value="Serpin_sf_1"/>
</dbReference>
<accession>A0ABQ0FFE7</accession>
<keyword evidence="3" id="KW-1185">Reference proteome</keyword>
<name>A0ABQ0FFE7_APOSI</name>
<dbReference type="Gene3D" id="2.30.39.10">
    <property type="entry name" value="Alpha-1-antitrypsin, domain 1"/>
    <property type="match status" value="2"/>
</dbReference>
<dbReference type="SUPFAM" id="SSF56574">
    <property type="entry name" value="Serpins"/>
    <property type="match status" value="1"/>
</dbReference>
<dbReference type="Proteomes" id="UP001623349">
    <property type="component" value="Unassembled WGS sequence"/>
</dbReference>
<evidence type="ECO:0000313" key="3">
    <source>
        <dbReference type="Proteomes" id="UP001623349"/>
    </source>
</evidence>
<evidence type="ECO:0000259" key="1">
    <source>
        <dbReference type="Pfam" id="PF00079"/>
    </source>
</evidence>
<proteinExistence type="predicted"/>
<feature type="domain" description="Serpin" evidence="1">
    <location>
        <begin position="51"/>
        <end position="153"/>
    </location>
</feature>
<gene>
    <name evidence="2" type="ORF">APTSU1_001299700</name>
</gene>
<dbReference type="PANTHER" id="PTHR11461:SF122">
    <property type="entry name" value="SERINE (OR CYSTEINE) PEPTIDASE INHIBITOR, CLADE A (ALPHA-1 ANTIPROTEINASE, ANTITRYPSIN), MEMBER 3J-RELATED"/>
    <property type="match status" value="1"/>
</dbReference>
<evidence type="ECO:0000313" key="2">
    <source>
        <dbReference type="EMBL" id="GAB1297761.1"/>
    </source>
</evidence>
<dbReference type="InterPro" id="IPR042185">
    <property type="entry name" value="Serpin_sf_2"/>
</dbReference>
<dbReference type="InterPro" id="IPR036186">
    <property type="entry name" value="Serpin_sf"/>
</dbReference>
<dbReference type="PANTHER" id="PTHR11461">
    <property type="entry name" value="SERINE PROTEASE INHIBITOR, SERPIN"/>
    <property type="match status" value="1"/>
</dbReference>
<dbReference type="InterPro" id="IPR023796">
    <property type="entry name" value="Serpin_dom"/>
</dbReference>
<dbReference type="EMBL" id="BAAFST010000012">
    <property type="protein sequence ID" value="GAB1297761.1"/>
    <property type="molecule type" value="Genomic_DNA"/>
</dbReference>
<comment type="caution">
    <text evidence="2">The sequence shown here is derived from an EMBL/GenBank/DDBJ whole genome shotgun (WGS) entry which is preliminary data.</text>
</comment>
<dbReference type="Gene3D" id="3.30.497.10">
    <property type="entry name" value="Antithrombin, subunit I, domain 2"/>
    <property type="match status" value="1"/>
</dbReference>
<protein>
    <submittedName>
        <fullName evidence="2">Serine (Or cysteine) peptidase inhibitor, clade A (Alpha-1 antiproteinase, antitrypsin), member 3J</fullName>
    </submittedName>
</protein>
<dbReference type="InterPro" id="IPR000215">
    <property type="entry name" value="Serpin_fam"/>
</dbReference>